<dbReference type="InterPro" id="IPR051274">
    <property type="entry name" value="3-5_Exoribonuclease"/>
</dbReference>
<sequence length="212" mass="24221">MQAVVYDLELVKRFRKGQLSEIVEIGACKVDLATKTITDDFQVYILPKSGHVSKSTRKFIKMTEADVQSAVPFEEGVKRFASWLGTDYYLCSWGRDDRLHMVNQCVRTKIPLDWFVNYNDVQQQISRLMNDKLKQQLGLKDALDIAGIVPTGQAHRGIDDAINTAELLIRFSDKLTLQKNEITKKEIEAEYLKYKRSRMLHKRAQAGASPAP</sequence>
<dbReference type="Pfam" id="PF00929">
    <property type="entry name" value="RNase_T"/>
    <property type="match status" value="1"/>
</dbReference>
<accession>A0ABW5P949</accession>
<reference evidence="6" key="1">
    <citation type="journal article" date="2019" name="Int. J. Syst. Evol. Microbiol.">
        <title>The Global Catalogue of Microorganisms (GCM) 10K type strain sequencing project: providing services to taxonomists for standard genome sequencing and annotation.</title>
        <authorList>
            <consortium name="The Broad Institute Genomics Platform"/>
            <consortium name="The Broad Institute Genome Sequencing Center for Infectious Disease"/>
            <person name="Wu L."/>
            <person name="Ma J."/>
        </authorList>
    </citation>
    <scope>NUCLEOTIDE SEQUENCE [LARGE SCALE GENOMIC DNA]</scope>
    <source>
        <strain evidence="6">KCTC 3950</strain>
    </source>
</reference>
<dbReference type="InterPro" id="IPR036397">
    <property type="entry name" value="RNaseH_sf"/>
</dbReference>
<name>A0ABW5P949_9BACL</name>
<keyword evidence="3 5" id="KW-0269">Exonuclease</keyword>
<evidence type="ECO:0000256" key="1">
    <source>
        <dbReference type="ARBA" id="ARBA00022722"/>
    </source>
</evidence>
<dbReference type="InterPro" id="IPR013520">
    <property type="entry name" value="Ribonucl_H"/>
</dbReference>
<keyword evidence="2" id="KW-0378">Hydrolase</keyword>
<keyword evidence="6" id="KW-1185">Reference proteome</keyword>
<keyword evidence="1" id="KW-0540">Nuclease</keyword>
<evidence type="ECO:0000256" key="3">
    <source>
        <dbReference type="ARBA" id="ARBA00022839"/>
    </source>
</evidence>
<dbReference type="PANTHER" id="PTHR23044">
    <property type="entry name" value="3'-5' EXONUCLEASE ERI1-RELATED"/>
    <property type="match status" value="1"/>
</dbReference>
<protein>
    <submittedName>
        <fullName evidence="5">Exonuclease domain-containing protein</fullName>
    </submittedName>
</protein>
<dbReference type="RefSeq" id="WP_377600608.1">
    <property type="nucleotide sequence ID" value="NZ_JBHUME010000005.1"/>
</dbReference>
<evidence type="ECO:0000313" key="6">
    <source>
        <dbReference type="Proteomes" id="UP001597541"/>
    </source>
</evidence>
<dbReference type="EMBL" id="JBHUME010000005">
    <property type="protein sequence ID" value="MFD2611708.1"/>
    <property type="molecule type" value="Genomic_DNA"/>
</dbReference>
<dbReference type="CDD" id="cd06133">
    <property type="entry name" value="ERI-1_3'hExo_like"/>
    <property type="match status" value="1"/>
</dbReference>
<dbReference type="InterPro" id="IPR047201">
    <property type="entry name" value="ERI-1_3'hExo-like"/>
</dbReference>
<dbReference type="SMART" id="SM00479">
    <property type="entry name" value="EXOIII"/>
    <property type="match status" value="1"/>
</dbReference>
<dbReference type="GO" id="GO:0004527">
    <property type="term" value="F:exonuclease activity"/>
    <property type="evidence" value="ECO:0007669"/>
    <property type="project" value="UniProtKB-KW"/>
</dbReference>
<dbReference type="Gene3D" id="3.30.420.10">
    <property type="entry name" value="Ribonuclease H-like superfamily/Ribonuclease H"/>
    <property type="match status" value="1"/>
</dbReference>
<dbReference type="SUPFAM" id="SSF53098">
    <property type="entry name" value="Ribonuclease H-like"/>
    <property type="match status" value="1"/>
</dbReference>
<evidence type="ECO:0000256" key="2">
    <source>
        <dbReference type="ARBA" id="ARBA00022801"/>
    </source>
</evidence>
<gene>
    <name evidence="5" type="ORF">ACFSUF_04645</name>
</gene>
<evidence type="ECO:0000259" key="4">
    <source>
        <dbReference type="SMART" id="SM00479"/>
    </source>
</evidence>
<evidence type="ECO:0000313" key="5">
    <source>
        <dbReference type="EMBL" id="MFD2611708.1"/>
    </source>
</evidence>
<dbReference type="PANTHER" id="PTHR23044:SF61">
    <property type="entry name" value="3'-5' EXORIBONUCLEASE 1-RELATED"/>
    <property type="match status" value="1"/>
</dbReference>
<dbReference type="InterPro" id="IPR012337">
    <property type="entry name" value="RNaseH-like_sf"/>
</dbReference>
<feature type="domain" description="Exonuclease" evidence="4">
    <location>
        <begin position="2"/>
        <end position="177"/>
    </location>
</feature>
<proteinExistence type="predicted"/>
<comment type="caution">
    <text evidence="5">The sequence shown here is derived from an EMBL/GenBank/DDBJ whole genome shotgun (WGS) entry which is preliminary data.</text>
</comment>
<organism evidence="5 6">
    <name type="scientific">Paenibacillus gansuensis</name>
    <dbReference type="NCBI Taxonomy" id="306542"/>
    <lineage>
        <taxon>Bacteria</taxon>
        <taxon>Bacillati</taxon>
        <taxon>Bacillota</taxon>
        <taxon>Bacilli</taxon>
        <taxon>Bacillales</taxon>
        <taxon>Paenibacillaceae</taxon>
        <taxon>Paenibacillus</taxon>
    </lineage>
</organism>
<dbReference type="Proteomes" id="UP001597541">
    <property type="component" value="Unassembled WGS sequence"/>
</dbReference>